<proteinExistence type="predicted"/>
<dbReference type="Gene3D" id="3.30.460.40">
    <property type="match status" value="1"/>
</dbReference>
<dbReference type="RefSeq" id="WP_082865546.1">
    <property type="nucleotide sequence ID" value="NZ_CP017770.1"/>
</dbReference>
<dbReference type="Pfam" id="PF14907">
    <property type="entry name" value="NTP_transf_5"/>
    <property type="match status" value="1"/>
</dbReference>
<dbReference type="InterPro" id="IPR043519">
    <property type="entry name" value="NT_sf"/>
</dbReference>
<dbReference type="AlphaFoldDB" id="A0A167GCH4"/>
<accession>A0A167GCH4</accession>
<dbReference type="InterPro" id="IPR039498">
    <property type="entry name" value="NTP_transf_5"/>
</dbReference>
<dbReference type="Proteomes" id="UP000077134">
    <property type="component" value="Unassembled WGS sequence"/>
</dbReference>
<evidence type="ECO:0000313" key="1">
    <source>
        <dbReference type="EMBL" id="OAB77443.1"/>
    </source>
</evidence>
<protein>
    <recommendedName>
        <fullName evidence="3">Renal dipeptidase</fullName>
    </recommendedName>
</protein>
<gene>
    <name evidence="1" type="ORF">PNBC_01880</name>
</gene>
<evidence type="ECO:0008006" key="3">
    <source>
        <dbReference type="Google" id="ProtNLM"/>
    </source>
</evidence>
<comment type="caution">
    <text evidence="1">The sequence shown here is derived from an EMBL/GenBank/DDBJ whole genome shotgun (WGS) entry which is preliminary data.</text>
</comment>
<dbReference type="EMBL" id="LSFN01000004">
    <property type="protein sequence ID" value="OAB77443.1"/>
    <property type="molecule type" value="Genomic_DNA"/>
</dbReference>
<evidence type="ECO:0000313" key="2">
    <source>
        <dbReference type="Proteomes" id="UP000077134"/>
    </source>
</evidence>
<sequence length="411" mass="48691">MGRNNGDCYDLKIQLSDSEVNTLKLDAIELDLSDVSKELFFLLFILREETLDEMLVKQYTSDLDWKWFVKLVMHHRVYPLVYLKLKELNPTLIPANVRESLQQQYNNNTMKMLHLSREMNHICKAFTNNGIRTILLKGPVLAIQLYGNLAHRTSKDIDILVHADDVEKTEDILVQLGYVSEDEHLLDNWKRKSHHLSFEHHEHMAQVEIHWRLNPHFSKSFSFDQLWKRRNDVILSNQTFHYLGNEDLLYYLSDHGARHGWFRLRWLMDIERLLPTISSGNMNIHFNQYGGQQYVGQALILLSQLFSTKISRDLEVLTVSPKSNRLAVMALYYIKRIVQLNPVPEKSVAWHYHRYIFSLMSGKQKLTYLLIKLSPSSRDALLLPLPKSLHFLYFLLRPFLWFWRRMKQQSI</sequence>
<organism evidence="1 2">
    <name type="scientific">Paenibacillus crassostreae</name>
    <dbReference type="NCBI Taxonomy" id="1763538"/>
    <lineage>
        <taxon>Bacteria</taxon>
        <taxon>Bacillati</taxon>
        <taxon>Bacillota</taxon>
        <taxon>Bacilli</taxon>
        <taxon>Bacillales</taxon>
        <taxon>Paenibacillaceae</taxon>
        <taxon>Paenibacillus</taxon>
    </lineage>
</organism>
<keyword evidence="2" id="KW-1185">Reference proteome</keyword>
<dbReference type="OrthoDB" id="9773927at2"/>
<dbReference type="SUPFAM" id="SSF81301">
    <property type="entry name" value="Nucleotidyltransferase"/>
    <property type="match status" value="1"/>
</dbReference>
<reference evidence="1 2" key="1">
    <citation type="submission" date="2016-02" db="EMBL/GenBank/DDBJ databases">
        <title>Paenibacillus sp. LPB0068, isolated from Crassostrea gigas.</title>
        <authorList>
            <person name="Shin S.-K."/>
            <person name="Yi H."/>
        </authorList>
    </citation>
    <scope>NUCLEOTIDE SEQUENCE [LARGE SCALE GENOMIC DNA]</scope>
    <source>
        <strain evidence="1 2">LPB0068</strain>
    </source>
</reference>
<dbReference type="STRING" id="1763538.LPB68_10885"/>
<name>A0A167GCH4_9BACL</name>